<dbReference type="GO" id="GO:0043531">
    <property type="term" value="F:ADP binding"/>
    <property type="evidence" value="ECO:0007669"/>
    <property type="project" value="InterPro"/>
</dbReference>
<dbReference type="Pfam" id="PF00931">
    <property type="entry name" value="NB-ARC"/>
    <property type="match status" value="1"/>
</dbReference>
<proteinExistence type="inferred from homology"/>
<evidence type="ECO:0000256" key="6">
    <source>
        <dbReference type="SAM" id="Coils"/>
    </source>
</evidence>
<dbReference type="Gene3D" id="1.10.8.430">
    <property type="entry name" value="Helical domain of apoptotic protease-activating factors"/>
    <property type="match status" value="1"/>
</dbReference>
<feature type="domain" description="Disease resistance R13L4/SHOC-2-like LRR" evidence="9">
    <location>
        <begin position="581"/>
        <end position="717"/>
    </location>
</feature>
<dbReference type="PANTHER" id="PTHR33463:SF198">
    <property type="entry name" value="RPP4C3"/>
    <property type="match status" value="1"/>
</dbReference>
<evidence type="ECO:0000256" key="3">
    <source>
        <dbReference type="ARBA" id="ARBA00022741"/>
    </source>
</evidence>
<dbReference type="InterPro" id="IPR057135">
    <property type="entry name" value="At4g27190-like_LRR"/>
</dbReference>
<dbReference type="EMBL" id="BPVZ01000170">
    <property type="protein sequence ID" value="GKV43607.1"/>
    <property type="molecule type" value="Genomic_DNA"/>
</dbReference>
<gene>
    <name evidence="10" type="ORF">SLEP1_g50877</name>
</gene>
<evidence type="ECO:0008006" key="12">
    <source>
        <dbReference type="Google" id="ProtNLM"/>
    </source>
</evidence>
<accession>A0AAV5M2B2</accession>
<dbReference type="Pfam" id="PF23247">
    <property type="entry name" value="LRR_RPS2"/>
    <property type="match status" value="2"/>
</dbReference>
<feature type="domain" description="NB-ARC" evidence="7">
    <location>
        <begin position="169"/>
        <end position="355"/>
    </location>
</feature>
<feature type="domain" description="Disease resistance protein At4g27190-like leucine-rich repeats" evidence="8">
    <location>
        <begin position="1144"/>
        <end position="1260"/>
    </location>
</feature>
<dbReference type="InterPro" id="IPR050905">
    <property type="entry name" value="Plant_NBS-LRR"/>
</dbReference>
<keyword evidence="2" id="KW-0677">Repeat</keyword>
<evidence type="ECO:0000256" key="4">
    <source>
        <dbReference type="ARBA" id="ARBA00022821"/>
    </source>
</evidence>
<sequence length="1338" mass="151340">MGVVCSIAVSAAASAAGNLCNLCLINPIFNRVTVLRNCNEKVADLNNRLKDLKDEKQRVENYKTDAERQGKVFEHSAWPEKAERLIKDAEELAVDGGKIADRECFFSLCPESSSRYKFSKEAEQKLNDIDQLVQQARGFNLPLSRFPSPQPDVAADVEGFEEFHSRKIVVNQIMEALRSPTVNTIGVHGTSGVGKTFLVKMVKGKAKQDSLFTVVVMATATKDRDLKSIQEDIARDLGFDQLSFREHTDRQVADLIKAKLMKEGKFLVILDDVWDTKIDFEKFGIPSASELKQAMEKRNEEHSSGQEDMLRKILLTSRDPNVLSGMMDEKDQVFKVHELEDDEAWLLFKKIVGSKVESSDFQPIAKEIVKKCLGLPVAIASVGKAMKGKTRQHEWKTALVELERPNPEGISAAVFKPIELSYKYLQGDELKQTFMLCSLLGHDSSINDLLKYGMGLNLFRRVKTVEETRDKVLTLVHSLKISSLLVDGHSNLHFGMHDQIREVALSIASREHGVLALVDEDGGEDWPEKETMKILKWIYLSNGYPELTSNGLNCPQLTFFHLSNKGCSLAVPTDLFTGTDVLKVLCLTRIDFQSMPSEIPLIPTTLRTLLLDQCVFSVEALGAIVGNLENLEVLSLAGCDIEELPREMEKLTKLKLLDVSDCTKLRVIPRQVLARLSKLEELKMGNSFDQWDDVEGGNARLADLAELRMLTALEVRIPNFQQTLFLENLERFKIFIGIVSKPPLEPWEPRDPSDPSDPRYNDSWDSYSWNSPFESSKIMKLKLQGASIKCNDSVKKLLKKTEELYLEALNGVESLVDELDDEGFQHLKYLHVQNAPDFRHIFNSAGRLLPSHVFPMLEVLTLFNLEKMEKICRGLTGAEPFKELRKVTVVGCDQLKNLFSFSMARQLQLREIRVEDCENIAEIIDDVEEQGNGNDIVEESEVCKLGNNLRSLTLGWLPGLISFFNGGNCSGFSLFNDKVVFSNLEELDFLAGCDIEELPREMEKLTKLKLLDLSDCTKLKVIPRQVLARLSKLEELKMGNSFDQWDDVEGRNAGLAELTELHMLTALEVRIPNFREILFPENLERFKIFIGIASRRESGGDYRWDSYYWDSYSWNSSFESSKVMKLKLQGASIESNDSVKKLLKKTEELYLEGVQGLVDELDDEGFQHLKCLHVQNAPDIRGIFNPARRLLHSQVFPMLEVLTLSNLQKMEKICHGLTGAAPFKVLSKITVVYCHQLKNLFSFSMARQLQLQEITVEHCDNIAEIIDDVEEQGNGNDIVEESEGCKLGNNLRSLTLTRLPELISFFNSGNCSGISLFNDKVFHSFLLFYFIFCFFAEG</sequence>
<dbReference type="Gene3D" id="3.80.10.10">
    <property type="entry name" value="Ribonuclease Inhibitor"/>
    <property type="match status" value="3"/>
</dbReference>
<dbReference type="SUPFAM" id="SSF52058">
    <property type="entry name" value="L domain-like"/>
    <property type="match status" value="2"/>
</dbReference>
<dbReference type="InterPro" id="IPR032675">
    <property type="entry name" value="LRR_dom_sf"/>
</dbReference>
<dbReference type="Pfam" id="PF23598">
    <property type="entry name" value="LRR_14"/>
    <property type="match status" value="1"/>
</dbReference>
<keyword evidence="3" id="KW-0547">Nucleotide-binding</keyword>
<evidence type="ECO:0000313" key="11">
    <source>
        <dbReference type="Proteomes" id="UP001054252"/>
    </source>
</evidence>
<protein>
    <recommendedName>
        <fullName evidence="12">AAA+ ATPase domain-containing protein</fullName>
    </recommendedName>
</protein>
<dbReference type="PANTHER" id="PTHR33463">
    <property type="entry name" value="NB-ARC DOMAIN-CONTAINING PROTEIN-RELATED"/>
    <property type="match status" value="1"/>
</dbReference>
<dbReference type="InterPro" id="IPR042197">
    <property type="entry name" value="Apaf_helical"/>
</dbReference>
<keyword evidence="11" id="KW-1185">Reference proteome</keyword>
<evidence type="ECO:0000259" key="9">
    <source>
        <dbReference type="Pfam" id="PF23598"/>
    </source>
</evidence>
<dbReference type="InterPro" id="IPR055414">
    <property type="entry name" value="LRR_R13L4/SHOC2-like"/>
</dbReference>
<dbReference type="Proteomes" id="UP001054252">
    <property type="component" value="Unassembled WGS sequence"/>
</dbReference>
<evidence type="ECO:0000256" key="5">
    <source>
        <dbReference type="ARBA" id="ARBA00022840"/>
    </source>
</evidence>
<keyword evidence="5" id="KW-0067">ATP-binding</keyword>
<reference evidence="10 11" key="1">
    <citation type="journal article" date="2021" name="Commun. Biol.">
        <title>The genome of Shorea leprosula (Dipterocarpaceae) highlights the ecological relevance of drought in aseasonal tropical rainforests.</title>
        <authorList>
            <person name="Ng K.K.S."/>
            <person name="Kobayashi M.J."/>
            <person name="Fawcett J.A."/>
            <person name="Hatakeyama M."/>
            <person name="Paape T."/>
            <person name="Ng C.H."/>
            <person name="Ang C.C."/>
            <person name="Tnah L.H."/>
            <person name="Lee C.T."/>
            <person name="Nishiyama T."/>
            <person name="Sese J."/>
            <person name="O'Brien M.J."/>
            <person name="Copetti D."/>
            <person name="Mohd Noor M.I."/>
            <person name="Ong R.C."/>
            <person name="Putra M."/>
            <person name="Sireger I.Z."/>
            <person name="Indrioko S."/>
            <person name="Kosugi Y."/>
            <person name="Izuno A."/>
            <person name="Isagi Y."/>
            <person name="Lee S.L."/>
            <person name="Shimizu K.K."/>
        </authorList>
    </citation>
    <scope>NUCLEOTIDE SEQUENCE [LARGE SCALE GENOMIC DNA]</scope>
    <source>
        <strain evidence="10">214</strain>
    </source>
</reference>
<keyword evidence="4" id="KW-0611">Plant defense</keyword>
<keyword evidence="6" id="KW-0175">Coiled coil</keyword>
<evidence type="ECO:0000259" key="7">
    <source>
        <dbReference type="Pfam" id="PF00931"/>
    </source>
</evidence>
<organism evidence="10 11">
    <name type="scientific">Rubroshorea leprosula</name>
    <dbReference type="NCBI Taxonomy" id="152421"/>
    <lineage>
        <taxon>Eukaryota</taxon>
        <taxon>Viridiplantae</taxon>
        <taxon>Streptophyta</taxon>
        <taxon>Embryophyta</taxon>
        <taxon>Tracheophyta</taxon>
        <taxon>Spermatophyta</taxon>
        <taxon>Magnoliopsida</taxon>
        <taxon>eudicotyledons</taxon>
        <taxon>Gunneridae</taxon>
        <taxon>Pentapetalae</taxon>
        <taxon>rosids</taxon>
        <taxon>malvids</taxon>
        <taxon>Malvales</taxon>
        <taxon>Dipterocarpaceae</taxon>
        <taxon>Rubroshorea</taxon>
    </lineage>
</organism>
<dbReference type="GO" id="GO:0006952">
    <property type="term" value="P:defense response"/>
    <property type="evidence" value="ECO:0007669"/>
    <property type="project" value="UniProtKB-KW"/>
</dbReference>
<dbReference type="PRINTS" id="PR00364">
    <property type="entry name" value="DISEASERSIST"/>
</dbReference>
<comment type="caution">
    <text evidence="10">The sequence shown here is derived from an EMBL/GenBank/DDBJ whole genome shotgun (WGS) entry which is preliminary data.</text>
</comment>
<dbReference type="InterPro" id="IPR002182">
    <property type="entry name" value="NB-ARC"/>
</dbReference>
<name>A0AAV5M2B2_9ROSI</name>
<feature type="coiled-coil region" evidence="6">
    <location>
        <begin position="35"/>
        <end position="69"/>
    </location>
</feature>
<comment type="similarity">
    <text evidence="1">Belongs to the disease resistance NB-LRR family.</text>
</comment>
<evidence type="ECO:0000313" key="10">
    <source>
        <dbReference type="EMBL" id="GKV43607.1"/>
    </source>
</evidence>
<dbReference type="GO" id="GO:0005524">
    <property type="term" value="F:ATP binding"/>
    <property type="evidence" value="ECO:0007669"/>
    <property type="project" value="UniProtKB-KW"/>
</dbReference>
<evidence type="ECO:0000256" key="1">
    <source>
        <dbReference type="ARBA" id="ARBA00008894"/>
    </source>
</evidence>
<dbReference type="InterPro" id="IPR027417">
    <property type="entry name" value="P-loop_NTPase"/>
</dbReference>
<dbReference type="Gene3D" id="3.40.50.300">
    <property type="entry name" value="P-loop containing nucleotide triphosphate hydrolases"/>
    <property type="match status" value="1"/>
</dbReference>
<evidence type="ECO:0000256" key="2">
    <source>
        <dbReference type="ARBA" id="ARBA00022737"/>
    </source>
</evidence>
<evidence type="ECO:0000259" key="8">
    <source>
        <dbReference type="Pfam" id="PF23247"/>
    </source>
</evidence>
<dbReference type="SUPFAM" id="SSF52540">
    <property type="entry name" value="P-loop containing nucleoside triphosphate hydrolases"/>
    <property type="match status" value="1"/>
</dbReference>
<feature type="domain" description="Disease resistance protein At4g27190-like leucine-rich repeats" evidence="8">
    <location>
        <begin position="798"/>
        <end position="918"/>
    </location>
</feature>